<dbReference type="EMBL" id="JAHZIK010001863">
    <property type="protein sequence ID" value="MBW7459836.1"/>
    <property type="molecule type" value="Genomic_DNA"/>
</dbReference>
<protein>
    <submittedName>
        <fullName evidence="2">ROK family protein</fullName>
    </submittedName>
</protein>
<evidence type="ECO:0000256" key="1">
    <source>
        <dbReference type="ARBA" id="ARBA00006479"/>
    </source>
</evidence>
<dbReference type="PANTHER" id="PTHR18964:SF149">
    <property type="entry name" value="BIFUNCTIONAL UDP-N-ACETYLGLUCOSAMINE 2-EPIMERASE_N-ACETYLMANNOSAMINE KINASE"/>
    <property type="match status" value="1"/>
</dbReference>
<proteinExistence type="inferred from homology"/>
<feature type="non-terminal residue" evidence="2">
    <location>
        <position position="1"/>
    </location>
</feature>
<name>A0ABS7CFX7_9BACL</name>
<organism evidence="2 3">
    <name type="scientific">Paenibacillus sepulcri</name>
    <dbReference type="NCBI Taxonomy" id="359917"/>
    <lineage>
        <taxon>Bacteria</taxon>
        <taxon>Bacillati</taxon>
        <taxon>Bacillota</taxon>
        <taxon>Bacilli</taxon>
        <taxon>Bacillales</taxon>
        <taxon>Paenibacillaceae</taxon>
        <taxon>Paenibacillus</taxon>
    </lineage>
</organism>
<gene>
    <name evidence="2" type="ORF">K0U00_37835</name>
</gene>
<dbReference type="InterPro" id="IPR043129">
    <property type="entry name" value="ATPase_NBD"/>
</dbReference>
<evidence type="ECO:0000313" key="3">
    <source>
        <dbReference type="Proteomes" id="UP001519887"/>
    </source>
</evidence>
<accession>A0ABS7CFX7</accession>
<dbReference type="Proteomes" id="UP001519887">
    <property type="component" value="Unassembled WGS sequence"/>
</dbReference>
<reference evidence="2 3" key="1">
    <citation type="submission" date="2021-07" db="EMBL/GenBank/DDBJ databases">
        <title>Paenibacillus radiodurans sp. nov., isolated from the southeastern edge of Tengger Desert.</title>
        <authorList>
            <person name="Zhang G."/>
        </authorList>
    </citation>
    <scope>NUCLEOTIDE SEQUENCE [LARGE SCALE GENOMIC DNA]</scope>
    <source>
        <strain evidence="2 3">CCM 7311</strain>
    </source>
</reference>
<keyword evidence="3" id="KW-1185">Reference proteome</keyword>
<dbReference type="InterPro" id="IPR000600">
    <property type="entry name" value="ROK"/>
</dbReference>
<dbReference type="Pfam" id="PF00480">
    <property type="entry name" value="ROK"/>
    <property type="match status" value="1"/>
</dbReference>
<dbReference type="PANTHER" id="PTHR18964">
    <property type="entry name" value="ROK (REPRESSOR, ORF, KINASE) FAMILY"/>
    <property type="match status" value="1"/>
</dbReference>
<dbReference type="Gene3D" id="3.30.420.40">
    <property type="match status" value="1"/>
</dbReference>
<dbReference type="SUPFAM" id="SSF53067">
    <property type="entry name" value="Actin-like ATPase domain"/>
    <property type="match status" value="1"/>
</dbReference>
<evidence type="ECO:0000313" key="2">
    <source>
        <dbReference type="EMBL" id="MBW7459836.1"/>
    </source>
</evidence>
<comment type="caution">
    <text evidence="2">The sequence shown here is derived from an EMBL/GenBank/DDBJ whole genome shotgun (WGS) entry which is preliminary data.</text>
</comment>
<sequence>IVESNGRPCLCGGYGCLEAYASIPALLHEASAYGDFRDIRQLVQAAKPGTVFMEIVSRAAGYMAQAMVTAVNLLDVDLIVLGGDHFHLAEEIFLPVLRERVEAQPLRARVAQVRIGVSALKQEAGAIGAASLVFHELLL</sequence>
<comment type="similarity">
    <text evidence="1">Belongs to the ROK (NagC/XylR) family.</text>
</comment>